<dbReference type="PRINTS" id="PR00463">
    <property type="entry name" value="EP450I"/>
</dbReference>
<evidence type="ECO:0000256" key="7">
    <source>
        <dbReference type="ARBA" id="ARBA00022989"/>
    </source>
</evidence>
<sequence>MCFLLLAILSLVLLPYILTKQNSRKTIRPPGPLGLPFIGNMHQFDKAKPHLYLRKLSQKYGPLVYLKYGSMPILVVSTAKMAKEFLQNQDFVYCSRPQVLGQQKLSYNGMDIAFSPYNEHWKEMRKICVHHLFSHKQVLSFRPIREDEVSHMVKRISKLAFSSELVNLSKIAMSLASNLICRVAFGRRYDGEEFEKKRFDRLVMEAQALMVGFYFSDYFPSLGWLDKFTKISDRLENNFKELDLFYQELIDEHLNPSRPKENDILDLLIKLKDQNSSSVNLTWDHIKALLMDLFVAGTDTVAAALVWTMTALMMRPCIMKEAQTEIRNVIGEKGTVSEEDIKKLPYLKAVIMETLRLYPPAPLIFRQDTTGGYFRTIDGYKIQPGTRIFINGWAISRDAETWQNPDTFAPERFINSNKVADFAMIPFGGGRRGCPGMSMGLIALELALANLLYTFDWELPYGMKIEDIDTDAIPGLTMHKKNALLLLPKKYI</sequence>
<keyword evidence="16" id="KW-1185">Reference proteome</keyword>
<evidence type="ECO:0000256" key="12">
    <source>
        <dbReference type="PIRSR" id="PIRSR602401-1"/>
    </source>
</evidence>
<dbReference type="PRINTS" id="PR00385">
    <property type="entry name" value="P450"/>
</dbReference>
<evidence type="ECO:0000256" key="4">
    <source>
        <dbReference type="ARBA" id="ARBA00022617"/>
    </source>
</evidence>
<evidence type="ECO:0000256" key="11">
    <source>
        <dbReference type="ARBA" id="ARBA00023136"/>
    </source>
</evidence>
<evidence type="ECO:0000313" key="16">
    <source>
        <dbReference type="Proteomes" id="UP000594638"/>
    </source>
</evidence>
<dbReference type="GO" id="GO:0004497">
    <property type="term" value="F:monooxygenase activity"/>
    <property type="evidence" value="ECO:0007669"/>
    <property type="project" value="UniProtKB-KW"/>
</dbReference>
<dbReference type="EMBL" id="CACTIH010010814">
    <property type="protein sequence ID" value="CAA3033593.1"/>
    <property type="molecule type" value="Genomic_DNA"/>
</dbReference>
<evidence type="ECO:0000256" key="1">
    <source>
        <dbReference type="ARBA" id="ARBA00001971"/>
    </source>
</evidence>
<keyword evidence="10 13" id="KW-0503">Monooxygenase</keyword>
<evidence type="ECO:0000256" key="2">
    <source>
        <dbReference type="ARBA" id="ARBA00004167"/>
    </source>
</evidence>
<dbReference type="InterPro" id="IPR002401">
    <property type="entry name" value="Cyt_P450_E_grp-I"/>
</dbReference>
<keyword evidence="5" id="KW-0812">Transmembrane</keyword>
<name>A0A8S0VKY4_OLEEU</name>
<comment type="similarity">
    <text evidence="3 13">Belongs to the cytochrome P450 family.</text>
</comment>
<dbReference type="GO" id="GO:0016705">
    <property type="term" value="F:oxidoreductase activity, acting on paired donors, with incorporation or reduction of molecular oxygen"/>
    <property type="evidence" value="ECO:0007669"/>
    <property type="project" value="InterPro"/>
</dbReference>
<evidence type="ECO:0000256" key="14">
    <source>
        <dbReference type="SAM" id="SignalP"/>
    </source>
</evidence>
<evidence type="ECO:0000256" key="9">
    <source>
        <dbReference type="ARBA" id="ARBA00023004"/>
    </source>
</evidence>
<comment type="caution">
    <text evidence="15">The sequence shown here is derived from an EMBL/GenBank/DDBJ whole genome shotgun (WGS) entry which is preliminary data.</text>
</comment>
<comment type="cofactor">
    <cofactor evidence="1 12">
        <name>heme</name>
        <dbReference type="ChEBI" id="CHEBI:30413"/>
    </cofactor>
</comment>
<evidence type="ECO:0000256" key="8">
    <source>
        <dbReference type="ARBA" id="ARBA00023002"/>
    </source>
</evidence>
<evidence type="ECO:0000256" key="3">
    <source>
        <dbReference type="ARBA" id="ARBA00010617"/>
    </source>
</evidence>
<organism evidence="15 16">
    <name type="scientific">Olea europaea subsp. europaea</name>
    <dbReference type="NCBI Taxonomy" id="158383"/>
    <lineage>
        <taxon>Eukaryota</taxon>
        <taxon>Viridiplantae</taxon>
        <taxon>Streptophyta</taxon>
        <taxon>Embryophyta</taxon>
        <taxon>Tracheophyta</taxon>
        <taxon>Spermatophyta</taxon>
        <taxon>Magnoliopsida</taxon>
        <taxon>eudicotyledons</taxon>
        <taxon>Gunneridae</taxon>
        <taxon>Pentapetalae</taxon>
        <taxon>asterids</taxon>
        <taxon>lamiids</taxon>
        <taxon>Lamiales</taxon>
        <taxon>Oleaceae</taxon>
        <taxon>Oleeae</taxon>
        <taxon>Olea</taxon>
    </lineage>
</organism>
<dbReference type="GO" id="GO:0020037">
    <property type="term" value="F:heme binding"/>
    <property type="evidence" value="ECO:0007669"/>
    <property type="project" value="InterPro"/>
</dbReference>
<protein>
    <submittedName>
        <fullName evidence="15">Cytochrome P450 83B1-like</fullName>
    </submittedName>
</protein>
<feature type="chain" id="PRO_5035776316" evidence="14">
    <location>
        <begin position="20"/>
        <end position="492"/>
    </location>
</feature>
<keyword evidence="8 13" id="KW-0560">Oxidoreductase</keyword>
<dbReference type="PANTHER" id="PTHR47955">
    <property type="entry name" value="CYTOCHROME P450 FAMILY 71 PROTEIN"/>
    <property type="match status" value="1"/>
</dbReference>
<accession>A0A8S0VKY4</accession>
<keyword evidence="11" id="KW-0472">Membrane</keyword>
<keyword evidence="7" id="KW-1133">Transmembrane helix</keyword>
<keyword evidence="14" id="KW-0732">Signal</keyword>
<dbReference type="GO" id="GO:0005506">
    <property type="term" value="F:iron ion binding"/>
    <property type="evidence" value="ECO:0007669"/>
    <property type="project" value="InterPro"/>
</dbReference>
<dbReference type="Proteomes" id="UP000594638">
    <property type="component" value="Unassembled WGS sequence"/>
</dbReference>
<feature type="signal peptide" evidence="14">
    <location>
        <begin position="1"/>
        <end position="19"/>
    </location>
</feature>
<dbReference type="CDD" id="cd11072">
    <property type="entry name" value="CYP71-like"/>
    <property type="match status" value="1"/>
</dbReference>
<dbReference type="Gene3D" id="1.10.630.10">
    <property type="entry name" value="Cytochrome P450"/>
    <property type="match status" value="1"/>
</dbReference>
<gene>
    <name evidence="15" type="ORF">OLEA9_A105947</name>
</gene>
<comment type="subcellular location">
    <subcellularLocation>
        <location evidence="2">Membrane</location>
        <topology evidence="2">Single-pass membrane protein</topology>
    </subcellularLocation>
</comment>
<evidence type="ECO:0000313" key="15">
    <source>
        <dbReference type="EMBL" id="CAA3033593.1"/>
    </source>
</evidence>
<dbReference type="InterPro" id="IPR036396">
    <property type="entry name" value="Cyt_P450_sf"/>
</dbReference>
<dbReference type="InterPro" id="IPR001128">
    <property type="entry name" value="Cyt_P450"/>
</dbReference>
<dbReference type="SUPFAM" id="SSF48264">
    <property type="entry name" value="Cytochrome P450"/>
    <property type="match status" value="1"/>
</dbReference>
<dbReference type="PROSITE" id="PS00086">
    <property type="entry name" value="CYTOCHROME_P450"/>
    <property type="match status" value="1"/>
</dbReference>
<evidence type="ECO:0000256" key="6">
    <source>
        <dbReference type="ARBA" id="ARBA00022723"/>
    </source>
</evidence>
<feature type="binding site" description="axial binding residue" evidence="12">
    <location>
        <position position="434"/>
    </location>
    <ligand>
        <name>heme</name>
        <dbReference type="ChEBI" id="CHEBI:30413"/>
    </ligand>
    <ligandPart>
        <name>Fe</name>
        <dbReference type="ChEBI" id="CHEBI:18248"/>
    </ligandPart>
</feature>
<dbReference type="Pfam" id="PF00067">
    <property type="entry name" value="p450"/>
    <property type="match status" value="1"/>
</dbReference>
<reference evidence="15 16" key="1">
    <citation type="submission" date="2019-12" db="EMBL/GenBank/DDBJ databases">
        <authorList>
            <person name="Alioto T."/>
            <person name="Alioto T."/>
            <person name="Gomez Garrido J."/>
        </authorList>
    </citation>
    <scope>NUCLEOTIDE SEQUENCE [LARGE SCALE GENOMIC DNA]</scope>
</reference>
<dbReference type="AlphaFoldDB" id="A0A8S0VKY4"/>
<keyword evidence="9 12" id="KW-0408">Iron</keyword>
<keyword evidence="6 12" id="KW-0479">Metal-binding</keyword>
<dbReference type="PANTHER" id="PTHR47955:SF22">
    <property type="entry name" value="CYTOCHROME P450 83B1-LIKE"/>
    <property type="match status" value="1"/>
</dbReference>
<keyword evidence="4 12" id="KW-0349">Heme</keyword>
<evidence type="ECO:0000256" key="13">
    <source>
        <dbReference type="RuleBase" id="RU000461"/>
    </source>
</evidence>
<dbReference type="GO" id="GO:0016020">
    <property type="term" value="C:membrane"/>
    <property type="evidence" value="ECO:0007669"/>
    <property type="project" value="UniProtKB-SubCell"/>
</dbReference>
<proteinExistence type="inferred from homology"/>
<dbReference type="FunFam" id="1.10.630.10:FF:000011">
    <property type="entry name" value="Cytochrome P450 83B1"/>
    <property type="match status" value="1"/>
</dbReference>
<dbReference type="InterPro" id="IPR017972">
    <property type="entry name" value="Cyt_P450_CS"/>
</dbReference>
<dbReference type="Gramene" id="OE9A105947T2">
    <property type="protein sequence ID" value="OE9A105947C2"/>
    <property type="gene ID" value="OE9A105947"/>
</dbReference>
<evidence type="ECO:0000256" key="10">
    <source>
        <dbReference type="ARBA" id="ARBA00023033"/>
    </source>
</evidence>
<evidence type="ECO:0000256" key="5">
    <source>
        <dbReference type="ARBA" id="ARBA00022692"/>
    </source>
</evidence>
<dbReference type="OrthoDB" id="2789670at2759"/>